<dbReference type="Gene3D" id="1.25.40.10">
    <property type="entry name" value="Tetratricopeptide repeat domain"/>
    <property type="match status" value="2"/>
</dbReference>
<dbReference type="EMBL" id="JAUZMY010000021">
    <property type="protein sequence ID" value="MEE2039644.1"/>
    <property type="molecule type" value="Genomic_DNA"/>
</dbReference>
<feature type="region of interest" description="Disordered" evidence="9">
    <location>
        <begin position="28"/>
        <end position="155"/>
    </location>
</feature>
<dbReference type="InterPro" id="IPR031636">
    <property type="entry name" value="PknG_TPR"/>
</dbReference>
<feature type="region of interest" description="Disordered" evidence="9">
    <location>
        <begin position="168"/>
        <end position="194"/>
    </location>
</feature>
<dbReference type="Gene3D" id="3.30.200.20">
    <property type="entry name" value="Phosphorylase Kinase, domain 1"/>
    <property type="match status" value="1"/>
</dbReference>
<evidence type="ECO:0000256" key="9">
    <source>
        <dbReference type="SAM" id="MobiDB-lite"/>
    </source>
</evidence>
<sequence length="867" mass="92637">MTKCTSPGCHGQIDDGFCGVCGLAPVHVQPPQGSAPPTTGPPGPTPQGGGGRPSGPQGAFGAPRQGSWPQPGAPGPPPGSGPQHAFGAPHPGSGPRAASGPGPRVPPSGRWQGSGPHSPPVGIRPDDGPDQWLSSTPSSEDAVSGDPVHSHPISENIKLSGRSGLASISGTVGTSVTGSGSVRSGRRGSSRGMLGMGMVLVPPVPYRDPAEAVMQNPVVAEKNRFCGNCGEKVGRTRGEQQGRTEGFCRKCGTQFSFTPKLSRGDRVGGQYEVLGCIAHGGLGWIYLARDRNVNDRWVVLKGLLNAGDAEAHKAAAAERAFLSEVEHPNIVKIINFSQHPDPRTGIPGGHIVMEYVGGKSLRELLVERREDDPEAVLPVAQVIAYGLEVLRALGYLHSRGLLYCDFKPDNVIQSEEQIKLIDLGGVRRMDDTVSPVYTTPGYRVTEDELRGPGPTVSADLYSVGRALAVLSFRFSFMREHPHSIPRRETVPVLQRFESFDRLLRRSTHSELELRFHDAGDMADQLTGVLREVLSELEGSPHPALSTLFGGENLTSGNDAGRHSSDRILVPPTPTAAAALLPAPLIDPGDPASQHLRGFQALPPEELVAALRAMPAPTPETLLMLARALITLGRHGEAMDVLQAFSEAIPGDWRTMWYLAVAELSTGRFREARDHFDELYDHLPGEIAPKLGLAIACERTGELDTAASQYQTIWNTDHSYVSAAFGLARIRLAQGDRDAAIAVLDRVPEMSSLHVHAQTSLIAVLAAPHRGRGVADFLQAGQRLERLGLDSESADRLAARVLEAALEWLRGGGGAPGGERLLDGPFTEEGVRTNLERRYRALAHRATAAPERYELIDKANSLRPVTLL</sequence>
<dbReference type="InterPro" id="IPR011990">
    <property type="entry name" value="TPR-like_helical_dom_sf"/>
</dbReference>
<dbReference type="InterPro" id="IPR031634">
    <property type="entry name" value="PknG_rubred"/>
</dbReference>
<dbReference type="InterPro" id="IPR011009">
    <property type="entry name" value="Kinase-like_dom_sf"/>
</dbReference>
<dbReference type="Pfam" id="PF00069">
    <property type="entry name" value="Pkinase"/>
    <property type="match status" value="1"/>
</dbReference>
<dbReference type="Pfam" id="PF16919">
    <property type="entry name" value="PknG_rubred"/>
    <property type="match status" value="1"/>
</dbReference>
<feature type="compositionally biased region" description="Low complexity" evidence="9">
    <location>
        <begin position="54"/>
        <end position="70"/>
    </location>
</feature>
<comment type="caution">
    <text evidence="11">The sequence shown here is derived from an EMBL/GenBank/DDBJ whole genome shotgun (WGS) entry which is preliminary data.</text>
</comment>
<feature type="compositionally biased region" description="Low complexity" evidence="9">
    <location>
        <begin position="81"/>
        <end position="110"/>
    </location>
</feature>
<keyword evidence="12" id="KW-1185">Reference proteome</keyword>
<evidence type="ECO:0000313" key="12">
    <source>
        <dbReference type="Proteomes" id="UP001356095"/>
    </source>
</evidence>
<evidence type="ECO:0000256" key="5">
    <source>
        <dbReference type="ARBA" id="ARBA00022777"/>
    </source>
</evidence>
<protein>
    <recommendedName>
        <fullName evidence="1">non-specific serine/threonine protein kinase</fullName>
        <ecNumber evidence="1">2.7.11.1</ecNumber>
    </recommendedName>
</protein>
<evidence type="ECO:0000313" key="11">
    <source>
        <dbReference type="EMBL" id="MEE2039644.1"/>
    </source>
</evidence>
<evidence type="ECO:0000256" key="2">
    <source>
        <dbReference type="ARBA" id="ARBA00022527"/>
    </source>
</evidence>
<evidence type="ECO:0000256" key="7">
    <source>
        <dbReference type="ARBA" id="ARBA00047899"/>
    </source>
</evidence>
<dbReference type="Proteomes" id="UP001356095">
    <property type="component" value="Unassembled WGS sequence"/>
</dbReference>
<keyword evidence="3" id="KW-0808">Transferase</keyword>
<dbReference type="SUPFAM" id="SSF56112">
    <property type="entry name" value="Protein kinase-like (PK-like)"/>
    <property type="match status" value="1"/>
</dbReference>
<proteinExistence type="predicted"/>
<keyword evidence="4" id="KW-0547">Nucleotide-binding</keyword>
<feature type="compositionally biased region" description="Polar residues" evidence="9">
    <location>
        <begin position="132"/>
        <end position="141"/>
    </location>
</feature>
<comment type="catalytic activity">
    <reaction evidence="8">
        <text>L-seryl-[protein] + ATP = O-phospho-L-seryl-[protein] + ADP + H(+)</text>
        <dbReference type="Rhea" id="RHEA:17989"/>
        <dbReference type="Rhea" id="RHEA-COMP:9863"/>
        <dbReference type="Rhea" id="RHEA-COMP:11604"/>
        <dbReference type="ChEBI" id="CHEBI:15378"/>
        <dbReference type="ChEBI" id="CHEBI:29999"/>
        <dbReference type="ChEBI" id="CHEBI:30616"/>
        <dbReference type="ChEBI" id="CHEBI:83421"/>
        <dbReference type="ChEBI" id="CHEBI:456216"/>
        <dbReference type="EC" id="2.7.11.1"/>
    </reaction>
</comment>
<dbReference type="EC" id="2.7.11.1" evidence="1"/>
<dbReference type="PANTHER" id="PTHR24363:SF0">
    <property type="entry name" value="SERINE_THREONINE KINASE LIKE DOMAIN CONTAINING 1"/>
    <property type="match status" value="1"/>
</dbReference>
<feature type="compositionally biased region" description="Low complexity" evidence="9">
    <location>
        <begin position="169"/>
        <end position="183"/>
    </location>
</feature>
<feature type="compositionally biased region" description="Pro residues" evidence="9">
    <location>
        <begin position="71"/>
        <end position="80"/>
    </location>
</feature>
<comment type="catalytic activity">
    <reaction evidence="7">
        <text>L-threonyl-[protein] + ATP = O-phospho-L-threonyl-[protein] + ADP + H(+)</text>
        <dbReference type="Rhea" id="RHEA:46608"/>
        <dbReference type="Rhea" id="RHEA-COMP:11060"/>
        <dbReference type="Rhea" id="RHEA-COMP:11605"/>
        <dbReference type="ChEBI" id="CHEBI:15378"/>
        <dbReference type="ChEBI" id="CHEBI:30013"/>
        <dbReference type="ChEBI" id="CHEBI:30616"/>
        <dbReference type="ChEBI" id="CHEBI:61977"/>
        <dbReference type="ChEBI" id="CHEBI:456216"/>
        <dbReference type="EC" id="2.7.11.1"/>
    </reaction>
</comment>
<accession>A0ABU7KCJ4</accession>
<dbReference type="PANTHER" id="PTHR24363">
    <property type="entry name" value="SERINE/THREONINE PROTEIN KINASE"/>
    <property type="match status" value="1"/>
</dbReference>
<organism evidence="11 12">
    <name type="scientific">Nocardiopsis codii</name>
    <dbReference type="NCBI Taxonomy" id="3065942"/>
    <lineage>
        <taxon>Bacteria</taxon>
        <taxon>Bacillati</taxon>
        <taxon>Actinomycetota</taxon>
        <taxon>Actinomycetes</taxon>
        <taxon>Streptosporangiales</taxon>
        <taxon>Nocardiopsidaceae</taxon>
        <taxon>Nocardiopsis</taxon>
    </lineage>
</organism>
<feature type="domain" description="Protein kinase" evidence="10">
    <location>
        <begin position="271"/>
        <end position="553"/>
    </location>
</feature>
<dbReference type="PROSITE" id="PS50011">
    <property type="entry name" value="PROTEIN_KINASE_DOM"/>
    <property type="match status" value="1"/>
</dbReference>
<dbReference type="SUPFAM" id="SSF48452">
    <property type="entry name" value="TPR-like"/>
    <property type="match status" value="1"/>
</dbReference>
<evidence type="ECO:0000256" key="8">
    <source>
        <dbReference type="ARBA" id="ARBA00048679"/>
    </source>
</evidence>
<evidence type="ECO:0000256" key="4">
    <source>
        <dbReference type="ARBA" id="ARBA00022741"/>
    </source>
</evidence>
<keyword evidence="2" id="KW-0723">Serine/threonine-protein kinase</keyword>
<gene>
    <name evidence="11" type="ORF">Q8791_20710</name>
</gene>
<keyword evidence="6" id="KW-0067">ATP-binding</keyword>
<dbReference type="Gene3D" id="1.10.510.10">
    <property type="entry name" value="Transferase(Phosphotransferase) domain 1"/>
    <property type="match status" value="1"/>
</dbReference>
<dbReference type="RefSeq" id="WP_330093412.1">
    <property type="nucleotide sequence ID" value="NZ_JAUZMY010000021.1"/>
</dbReference>
<evidence type="ECO:0000256" key="6">
    <source>
        <dbReference type="ARBA" id="ARBA00022840"/>
    </source>
</evidence>
<dbReference type="CDD" id="cd14014">
    <property type="entry name" value="STKc_PknB_like"/>
    <property type="match status" value="1"/>
</dbReference>
<keyword evidence="5" id="KW-0418">Kinase</keyword>
<evidence type="ECO:0000256" key="1">
    <source>
        <dbReference type="ARBA" id="ARBA00012513"/>
    </source>
</evidence>
<evidence type="ECO:0000256" key="3">
    <source>
        <dbReference type="ARBA" id="ARBA00022679"/>
    </source>
</evidence>
<dbReference type="InterPro" id="IPR000719">
    <property type="entry name" value="Prot_kinase_dom"/>
</dbReference>
<feature type="region of interest" description="Disordered" evidence="9">
    <location>
        <begin position="544"/>
        <end position="564"/>
    </location>
</feature>
<dbReference type="Pfam" id="PF16918">
    <property type="entry name" value="PknG_TPR"/>
    <property type="match status" value="1"/>
</dbReference>
<name>A0ABU7KCJ4_9ACTN</name>
<reference evidence="11 12" key="1">
    <citation type="submission" date="2023-08" db="EMBL/GenBank/DDBJ databases">
        <authorList>
            <person name="Girao M."/>
            <person name="Carvalho M.F."/>
        </authorList>
    </citation>
    <scope>NUCLEOTIDE SEQUENCE [LARGE SCALE GENOMIC DNA]</scope>
    <source>
        <strain evidence="11 12">CT-R113</strain>
    </source>
</reference>
<evidence type="ECO:0000259" key="10">
    <source>
        <dbReference type="PROSITE" id="PS50011"/>
    </source>
</evidence>